<dbReference type="InterPro" id="IPR013766">
    <property type="entry name" value="Thioredoxin_domain"/>
</dbReference>
<dbReference type="InterPro" id="IPR000866">
    <property type="entry name" value="AhpC/TSA"/>
</dbReference>
<dbReference type="Proteomes" id="UP000652354">
    <property type="component" value="Unassembled WGS sequence"/>
</dbReference>
<keyword evidence="4" id="KW-1185">Reference proteome</keyword>
<feature type="domain" description="Thioredoxin" evidence="2">
    <location>
        <begin position="117"/>
        <end position="280"/>
    </location>
</feature>
<keyword evidence="1" id="KW-1133">Transmembrane helix</keyword>
<feature type="transmembrane region" description="Helical" evidence="1">
    <location>
        <begin position="34"/>
        <end position="52"/>
    </location>
</feature>
<dbReference type="GO" id="GO:0016209">
    <property type="term" value="F:antioxidant activity"/>
    <property type="evidence" value="ECO:0007669"/>
    <property type="project" value="InterPro"/>
</dbReference>
<evidence type="ECO:0000256" key="1">
    <source>
        <dbReference type="SAM" id="Phobius"/>
    </source>
</evidence>
<dbReference type="Pfam" id="PF00578">
    <property type="entry name" value="AhpC-TSA"/>
    <property type="match status" value="1"/>
</dbReference>
<comment type="caution">
    <text evidence="3">The sequence shown here is derived from an EMBL/GenBank/DDBJ whole genome shotgun (WGS) entry which is preliminary data.</text>
</comment>
<protein>
    <recommendedName>
        <fullName evidence="2">Thioredoxin domain-containing protein</fullName>
    </recommendedName>
</protein>
<proteinExistence type="predicted"/>
<feature type="transmembrane region" description="Helical" evidence="1">
    <location>
        <begin position="73"/>
        <end position="106"/>
    </location>
</feature>
<dbReference type="GO" id="GO:0016491">
    <property type="term" value="F:oxidoreductase activity"/>
    <property type="evidence" value="ECO:0007669"/>
    <property type="project" value="InterPro"/>
</dbReference>
<evidence type="ECO:0000313" key="4">
    <source>
        <dbReference type="Proteomes" id="UP000652354"/>
    </source>
</evidence>
<gene>
    <name evidence="3" type="ORF">Dac01nite_09360</name>
</gene>
<keyword evidence="1" id="KW-0472">Membrane</keyword>
<evidence type="ECO:0000313" key="3">
    <source>
        <dbReference type="EMBL" id="GIG54184.1"/>
    </source>
</evidence>
<dbReference type="AlphaFoldDB" id="A0A919Q199"/>
<organism evidence="3 4">
    <name type="scientific">Demequina activiva</name>
    <dbReference type="NCBI Taxonomy" id="1582364"/>
    <lineage>
        <taxon>Bacteria</taxon>
        <taxon>Bacillati</taxon>
        <taxon>Actinomycetota</taxon>
        <taxon>Actinomycetes</taxon>
        <taxon>Micrococcales</taxon>
        <taxon>Demequinaceae</taxon>
        <taxon>Demequina</taxon>
    </lineage>
</organism>
<dbReference type="EMBL" id="BONR01000001">
    <property type="protein sequence ID" value="GIG54184.1"/>
    <property type="molecule type" value="Genomic_DNA"/>
</dbReference>
<dbReference type="SUPFAM" id="SSF52833">
    <property type="entry name" value="Thioredoxin-like"/>
    <property type="match status" value="1"/>
</dbReference>
<name>A0A919Q199_9MICO</name>
<sequence length="287" mass="30209">MRRHLARIYVEAVGVLALAAVALAIWLATGPAGWPALLGAATWLLALGLIGAGKVLPSRLVARLPRHPWPLYGLAAAATVASGFVSGLAFALAATGLAALLGYTLWFSRQHRPSPVVAVGERLPDFPLQTVHGDEVGSAALTHEPHVILFYRGSWCPFCVAQITAIAGQYRALSERGVRVALISSRRAEETEELSARFDAPMDFYVDSGGQAAAALDIVQEGGTPVTFAGGAGDAGGDTVVPTVIITRADGTVAWIHHSDDHRVRPEPSLYLEVIDREGIAVARDGS</sequence>
<keyword evidence="1" id="KW-0812">Transmembrane</keyword>
<reference evidence="3" key="1">
    <citation type="submission" date="2021-01" db="EMBL/GenBank/DDBJ databases">
        <title>Whole genome shotgun sequence of Demequina activiva NBRC 110675.</title>
        <authorList>
            <person name="Komaki H."/>
            <person name="Tamura T."/>
        </authorList>
    </citation>
    <scope>NUCLEOTIDE SEQUENCE</scope>
    <source>
        <strain evidence="3">NBRC 110675</strain>
    </source>
</reference>
<evidence type="ECO:0000259" key="2">
    <source>
        <dbReference type="PROSITE" id="PS51352"/>
    </source>
</evidence>
<dbReference type="RefSeq" id="WP_203653696.1">
    <property type="nucleotide sequence ID" value="NZ_BONR01000001.1"/>
</dbReference>
<dbReference type="InterPro" id="IPR036249">
    <property type="entry name" value="Thioredoxin-like_sf"/>
</dbReference>
<accession>A0A919Q199</accession>
<dbReference type="Gene3D" id="3.40.30.10">
    <property type="entry name" value="Glutaredoxin"/>
    <property type="match status" value="1"/>
</dbReference>
<dbReference type="PROSITE" id="PS51352">
    <property type="entry name" value="THIOREDOXIN_2"/>
    <property type="match status" value="1"/>
</dbReference>
<feature type="transmembrane region" description="Helical" evidence="1">
    <location>
        <begin position="7"/>
        <end position="28"/>
    </location>
</feature>